<evidence type="ECO:0000313" key="20">
    <source>
        <dbReference type="Proteomes" id="UP000048600"/>
    </source>
</evidence>
<evidence type="ECO:0000313" key="26">
    <source>
        <dbReference type="Proteomes" id="UP000256381"/>
    </source>
</evidence>
<evidence type="ECO:0000313" key="2">
    <source>
        <dbReference type="EMBL" id="CFE39894.1"/>
    </source>
</evidence>
<dbReference type="Proteomes" id="UP000044938">
    <property type="component" value="Unassembled WGS sequence"/>
</dbReference>
<reference evidence="14 27" key="8">
    <citation type="submission" date="2018-08" db="EMBL/GenBank/DDBJ databases">
        <authorList>
            <person name="Fokvardsen B D."/>
            <person name="Norman A."/>
        </authorList>
    </citation>
    <scope>NUCLEOTIDE SEQUENCE [LARGE SCALE GENOMIC DNA]</scope>
    <source>
        <strain evidence="14 27">DKC2</strain>
    </source>
</reference>
<dbReference type="EMBL" id="LR027516">
    <property type="protein sequence ID" value="VCU49146.1"/>
    <property type="molecule type" value="Genomic_DNA"/>
</dbReference>
<reference evidence="13" key="7">
    <citation type="submission" date="2018-07" db="EMBL/GenBank/DDBJ databases">
        <authorList>
            <person name="Shah S."/>
            <person name="Brown T."/>
            <person name="Auld S."/>
            <person name="Bratton K."/>
            <person name="Narechania A."/>
            <person name="Mathema B."/>
            <person name="Gandhi N."/>
        </authorList>
    </citation>
    <scope>NUCLEOTIDE SEQUENCE</scope>
    <source>
        <strain evidence="13">32301_S10</strain>
    </source>
</reference>
<gene>
    <name evidence="12" type="primary">arfB</name>
    <name evidence="12" type="ORF">A4S10_00953</name>
    <name evidence="1" type="ORF">CAB90_01013</name>
    <name evidence="14" type="ORF">DKC2_0962</name>
    <name evidence="13" type="ORF">DSJ38_05595</name>
    <name evidence="7" type="ORF">ERS007661_03987</name>
    <name evidence="10" type="ORF">ERS007679_03839</name>
    <name evidence="2" type="ORF">ERS007681_02283</name>
    <name evidence="3" type="ORF">ERS007688_03361</name>
    <name evidence="9" type="ORF">ERS007720_02471</name>
    <name evidence="8" type="ORF">ERS007741_02236</name>
    <name evidence="5" type="ORF">ERS027646_03770</name>
    <name evidence="4" type="ORF">ERS027659_01423</name>
    <name evidence="6" type="ORF">ERS094118_01018</name>
    <name evidence="11" type="ORF">J8J21_05035</name>
</gene>
<evidence type="ECO:0000313" key="19">
    <source>
        <dbReference type="Proteomes" id="UP000048289"/>
    </source>
</evidence>
<dbReference type="EMBL" id="CSAJ01000320">
    <property type="protein sequence ID" value="COW36617.1"/>
    <property type="molecule type" value="Genomic_DNA"/>
</dbReference>
<dbReference type="EMBL" id="CSAD01000791">
    <property type="protein sequence ID" value="COW42591.1"/>
    <property type="molecule type" value="Genomic_DNA"/>
</dbReference>
<evidence type="ECO:0000313" key="11">
    <source>
        <dbReference type="EMBL" id="MBP0682490.1"/>
    </source>
</evidence>
<organism evidence="12 24">
    <name type="scientific">Mycobacterium tuberculosis</name>
    <dbReference type="NCBI Taxonomy" id="1773"/>
    <lineage>
        <taxon>Bacteria</taxon>
        <taxon>Bacillati</taxon>
        <taxon>Actinomycetota</taxon>
        <taxon>Actinomycetes</taxon>
        <taxon>Mycobacteriales</taxon>
        <taxon>Mycobacteriaceae</taxon>
        <taxon>Mycobacterium</taxon>
        <taxon>Mycobacterium tuberculosis complex</taxon>
    </lineage>
</organism>
<dbReference type="EMBL" id="CNFT01000257">
    <property type="protein sequence ID" value="CKR44362.1"/>
    <property type="molecule type" value="Genomic_DNA"/>
</dbReference>
<reference evidence="12 24" key="5">
    <citation type="submission" date="2017-02" db="EMBL/GenBank/DDBJ databases">
        <title>Protein polymorphisms may explain contrasting epidemiological fitness of two variants of a multidrug-resistant Mycobacterium tuberculosis strain.</title>
        <authorList>
            <person name="Bigi M.M."/>
            <person name="Lopez B."/>
            <person name="Blanco F.C."/>
            <person name="Sasiain M.C."/>
            <person name="De La Barrera S."/>
            <person name="Ritacco V."/>
            <person name="Bigi F."/>
            <person name="Soria M.A."/>
        </authorList>
    </citation>
    <scope>NUCLEOTIDE SEQUENCE [LARGE SCALE GENOMIC DNA]</scope>
    <source>
        <strain evidence="12 24">6548</strain>
    </source>
</reference>
<dbReference type="Proteomes" id="UP000048600">
    <property type="component" value="Unassembled WGS sequence"/>
</dbReference>
<dbReference type="EMBL" id="CP024614">
    <property type="protein sequence ID" value="AUS49969.1"/>
    <property type="molecule type" value="Genomic_DNA"/>
</dbReference>
<evidence type="ECO:0000313" key="10">
    <source>
        <dbReference type="EMBL" id="COW42591.1"/>
    </source>
</evidence>
<reference evidence="1 25" key="6">
    <citation type="submission" date="2017-10" db="EMBL/GenBank/DDBJ databases">
        <title>Clinical isolate obtained from a human patient with meningeal tuberculosis in michoacan, Mexico.</title>
        <authorList>
            <person name="Guillen-Nepita A.L."/>
            <person name="Negrete-Paz A.M."/>
            <person name="Vazquez-Marrufo G."/>
            <person name="Cruz-Hernandez A."/>
            <person name="Fresia P."/>
            <person name="Naya H."/>
            <person name="Vazquez-Garciduenas M.S."/>
        </authorList>
    </citation>
    <scope>NUCLEOTIDE SEQUENCE [LARGE SCALE GENOMIC DNA]</scope>
    <source>
        <strain evidence="25">Beijing/MYC004</strain>
        <strain evidence="1">MYC004</strain>
    </source>
</reference>
<sequence>MDFVIQWSCYLLAFLGGSAVAWVVVTLSIKRASRDEGAAEAPSAAETGAQ</sequence>
<evidence type="ECO:0000313" key="27">
    <source>
        <dbReference type="Proteomes" id="UP000300237"/>
    </source>
</evidence>
<protein>
    <submittedName>
        <fullName evidence="1 12">Membrane protein</fullName>
    </submittedName>
    <submittedName>
        <fullName evidence="2">Possible membrane protein</fullName>
    </submittedName>
</protein>
<reference evidence="15 16" key="1">
    <citation type="submission" date="2015-03" db="EMBL/GenBank/DDBJ databases">
        <authorList>
            <consortium name="Pathogen Informatics"/>
        </authorList>
    </citation>
    <scope>NUCLEOTIDE SEQUENCE [LARGE SCALE GENOMIC DNA]</scope>
    <source>
        <strain evidence="5 21">Bir 172</strain>
        <strain evidence="4 23">Bir 185</strain>
        <strain evidence="7 15">D00501624</strain>
        <strain evidence="10 17">G09801536</strain>
        <strain evidence="2 19">G09901357</strain>
        <strain evidence="3 18">H09601792</strain>
        <strain evidence="9 16">M09401471</strain>
        <strain evidence="8 20">P00601463</strain>
    </source>
</reference>
<evidence type="ECO:0000313" key="22">
    <source>
        <dbReference type="Proteomes" id="UP000050139"/>
    </source>
</evidence>
<reference evidence="13 26" key="4">
    <citation type="journal article" date="2017" name="N. Engl. J. Med.">
        <title>Transmission of Extensively Drug-Resistant Tuberculosis in South Africa.</title>
        <authorList>
            <person name="Shah N.S."/>
            <person name="Auld S.C."/>
            <person name="Brust J.C."/>
            <person name="Mathema B."/>
            <person name="Ismail N."/>
            <person name="Moodley P."/>
            <person name="Mlisana K."/>
            <person name="Allana S."/>
            <person name="Campbell A."/>
            <person name="Mthiyane T."/>
            <person name="Morris N."/>
            <person name="Mpangase P."/>
            <person name="van der Meulen H."/>
            <person name="Omar S.V."/>
            <person name="Brown T.S."/>
            <person name="Narechania A."/>
            <person name="Shaskina E."/>
            <person name="Kapwata T."/>
            <person name="Kreiswirth B."/>
            <person name="Gandhi N.R."/>
        </authorList>
    </citation>
    <scope>NUCLEOTIDE SEQUENCE [LARGE SCALE GENOMIC DNA]</scope>
    <source>
        <strain evidence="13 26">32301_S10</strain>
    </source>
</reference>
<accession>A0A045IX65</accession>
<evidence type="ECO:0000313" key="21">
    <source>
        <dbReference type="Proteomes" id="UP000048948"/>
    </source>
</evidence>
<evidence type="ECO:0000313" key="6">
    <source>
        <dbReference type="EMBL" id="CLV71597.1"/>
    </source>
</evidence>
<evidence type="ECO:0000313" key="12">
    <source>
        <dbReference type="EMBL" id="OMH58794.1"/>
    </source>
</evidence>
<dbReference type="Proteomes" id="UP000236349">
    <property type="component" value="Chromosome"/>
</dbReference>
<evidence type="ECO:0000313" key="9">
    <source>
        <dbReference type="EMBL" id="COW36617.1"/>
    </source>
</evidence>
<evidence type="ECO:0000313" key="28">
    <source>
        <dbReference type="Proteomes" id="UP000671119"/>
    </source>
</evidence>
<dbReference type="Proteomes" id="UP000050139">
    <property type="component" value="Unassembled WGS sequence"/>
</dbReference>
<dbReference type="Proteomes" id="UP000045842">
    <property type="component" value="Unassembled WGS sequence"/>
</dbReference>
<dbReference type="Proteomes" id="UP000256381">
    <property type="component" value="Unassembled WGS sequence"/>
</dbReference>
<dbReference type="EMBL" id="JAGIZI010000005">
    <property type="protein sequence ID" value="MBP0682490.1"/>
    <property type="molecule type" value="Genomic_DNA"/>
</dbReference>
<dbReference type="EMBL" id="CQQC01002044">
    <property type="protein sequence ID" value="CNW45324.1"/>
    <property type="molecule type" value="Genomic_DNA"/>
</dbReference>
<proteinExistence type="predicted"/>
<dbReference type="Proteomes" id="UP000300237">
    <property type="component" value="Chromosome"/>
</dbReference>
<dbReference type="RefSeq" id="WP_003404687.1">
    <property type="nucleotide sequence ID" value="NZ_AP017901.1"/>
</dbReference>
<reference evidence="12 24" key="3">
    <citation type="submission" date="2016-04" db="EMBL/GenBank/DDBJ databases">
        <authorList>
            <person name="Bigi M."/>
            <person name="Bigi F."/>
            <person name="Soria M.A."/>
        </authorList>
    </citation>
    <scope>NUCLEOTIDE SEQUENCE [LARGE SCALE GENOMIC DNA]</scope>
    <source>
        <strain evidence="12 24">6548</strain>
    </source>
</reference>
<dbReference type="Proteomes" id="UP000050164">
    <property type="component" value="Unassembled WGS sequence"/>
</dbReference>
<dbReference type="Proteomes" id="UP000048948">
    <property type="component" value="Unassembled WGS sequence"/>
</dbReference>
<name>A0A045IX65_MYCTX</name>
<dbReference type="GeneID" id="45424863"/>
<dbReference type="EMBL" id="CFOH01000714">
    <property type="protein sequence ID" value="CFE66854.1"/>
    <property type="molecule type" value="Genomic_DNA"/>
</dbReference>
<evidence type="ECO:0000313" key="15">
    <source>
        <dbReference type="Proteomes" id="UP000039217"/>
    </source>
</evidence>
<evidence type="ECO:0000313" key="16">
    <source>
        <dbReference type="Proteomes" id="UP000044938"/>
    </source>
</evidence>
<dbReference type="Proteomes" id="UP000046947">
    <property type="component" value="Unassembled WGS sequence"/>
</dbReference>
<evidence type="ECO:0000313" key="4">
    <source>
        <dbReference type="EMBL" id="CKR44362.1"/>
    </source>
</evidence>
<dbReference type="EMBL" id="CNGE01000957">
    <property type="protein sequence ID" value="CKT54115.1"/>
    <property type="molecule type" value="Genomic_DNA"/>
</dbReference>
<reference evidence="6 22" key="2">
    <citation type="submission" date="2015-03" db="EMBL/GenBank/DDBJ databases">
        <authorList>
            <consortium name="Pathogen Informatics"/>
            <person name="Murphy D."/>
        </authorList>
    </citation>
    <scope>NUCLEOTIDE SEQUENCE [LARGE SCALE GENOMIC DNA]</scope>
    <source>
        <strain evidence="6 22">0268S</strain>
    </source>
</reference>
<dbReference type="EMBL" id="QTBD01000086">
    <property type="protein sequence ID" value="REQ54848.1"/>
    <property type="molecule type" value="Genomic_DNA"/>
</dbReference>
<evidence type="ECO:0000313" key="1">
    <source>
        <dbReference type="EMBL" id="AUS49969.1"/>
    </source>
</evidence>
<dbReference type="SMR" id="A0A045IX65"/>
<dbReference type="Proteomes" id="UP000039217">
    <property type="component" value="Unassembled WGS sequence"/>
</dbReference>
<dbReference type="EMBL" id="LWDQ01000001">
    <property type="protein sequence ID" value="OMH58794.1"/>
    <property type="molecule type" value="Genomic_DNA"/>
</dbReference>
<dbReference type="EMBL" id="CHKL01000242">
    <property type="protein sequence ID" value="COW33874.1"/>
    <property type="molecule type" value="Genomic_DNA"/>
</dbReference>
<dbReference type="EMBL" id="COPH01000006">
    <property type="protein sequence ID" value="CLV71597.1"/>
    <property type="molecule type" value="Genomic_DNA"/>
</dbReference>
<evidence type="ECO:0000313" key="3">
    <source>
        <dbReference type="EMBL" id="CFE66854.1"/>
    </source>
</evidence>
<evidence type="ECO:0000313" key="13">
    <source>
        <dbReference type="EMBL" id="REQ54848.1"/>
    </source>
</evidence>
<dbReference type="Proteomes" id="UP000189452">
    <property type="component" value="Chromosome"/>
</dbReference>
<dbReference type="EMBL" id="CFOE01000287">
    <property type="protein sequence ID" value="CFE39894.1"/>
    <property type="molecule type" value="Genomic_DNA"/>
</dbReference>
<evidence type="ECO:0000313" key="24">
    <source>
        <dbReference type="Proteomes" id="UP000189452"/>
    </source>
</evidence>
<dbReference type="Proteomes" id="UP000671119">
    <property type="component" value="Unassembled WGS sequence"/>
</dbReference>
<reference evidence="11 28" key="9">
    <citation type="submission" date="2021-03" db="EMBL/GenBank/DDBJ databases">
        <title>Whole Genome Sequencing of Mycobacterium tuberculosis clinical isolates from Arunachal Pradesh, India.</title>
        <authorList>
            <person name="Singh S."/>
            <person name="Mudliar S.R."/>
            <person name="Kulsum U."/>
            <person name="Rufai S.B."/>
            <person name="Singh P.K."/>
            <person name="Umpo M."/>
            <person name="Nyori M."/>
        </authorList>
    </citation>
    <scope>NUCLEOTIDE SEQUENCE [LARGE SCALE GENOMIC DNA]</scope>
    <source>
        <strain evidence="11 28">OMICS/BPL/0142/20/SP</strain>
    </source>
</reference>
<evidence type="ECO:0000313" key="8">
    <source>
        <dbReference type="EMBL" id="COW33874.1"/>
    </source>
</evidence>
<evidence type="ECO:0000313" key="14">
    <source>
        <dbReference type="EMBL" id="VCU49146.1"/>
    </source>
</evidence>
<evidence type="ECO:0000313" key="5">
    <source>
        <dbReference type="EMBL" id="CKT54115.1"/>
    </source>
</evidence>
<dbReference type="AlphaFoldDB" id="A0A045IX65"/>
<evidence type="ECO:0000313" key="18">
    <source>
        <dbReference type="Proteomes" id="UP000046947"/>
    </source>
</evidence>
<evidence type="ECO:0000313" key="23">
    <source>
        <dbReference type="Proteomes" id="UP000050164"/>
    </source>
</evidence>
<evidence type="ECO:0000313" key="7">
    <source>
        <dbReference type="EMBL" id="CNW45324.1"/>
    </source>
</evidence>
<evidence type="ECO:0000313" key="17">
    <source>
        <dbReference type="Proteomes" id="UP000045842"/>
    </source>
</evidence>
<dbReference type="Proteomes" id="UP000048289">
    <property type="component" value="Unassembled WGS sequence"/>
</dbReference>
<evidence type="ECO:0000313" key="25">
    <source>
        <dbReference type="Proteomes" id="UP000236349"/>
    </source>
</evidence>
<dbReference type="OMA" id="WLWYLLA"/>